<evidence type="ECO:0000313" key="2">
    <source>
        <dbReference type="Proteomes" id="UP000887104"/>
    </source>
</evidence>
<evidence type="ECO:0008006" key="3">
    <source>
        <dbReference type="Google" id="ProtNLM"/>
    </source>
</evidence>
<proteinExistence type="predicted"/>
<dbReference type="Pfam" id="PF14375">
    <property type="entry name" value="Cys_rich_CWC"/>
    <property type="match status" value="1"/>
</dbReference>
<dbReference type="InterPro" id="IPR032720">
    <property type="entry name" value="Cys_rich_CWC"/>
</dbReference>
<comment type="caution">
    <text evidence="1">The sequence shown here is derived from an EMBL/GenBank/DDBJ whole genome shotgun (WGS) entry which is preliminary data.</text>
</comment>
<gene>
    <name evidence="1" type="ORF">TUM4438_16120</name>
</gene>
<evidence type="ECO:0000313" key="1">
    <source>
        <dbReference type="EMBL" id="GIU44588.1"/>
    </source>
</evidence>
<name>A0ABQ4PAM2_9GAMM</name>
<reference evidence="1" key="1">
    <citation type="submission" date="2021-05" db="EMBL/GenBank/DDBJ databases">
        <title>Molecular characterization for Shewanella algae harboring chromosomal blaOXA-55-like strains isolated from clinical and environment sample.</title>
        <authorList>
            <person name="Ohama Y."/>
            <person name="Aoki K."/>
            <person name="Harada S."/>
            <person name="Moriya K."/>
            <person name="Ishii Y."/>
            <person name="Tateda K."/>
        </authorList>
    </citation>
    <scope>NUCLEOTIDE SEQUENCE</scope>
    <source>
        <strain evidence="1">JCM 11563</strain>
    </source>
</reference>
<dbReference type="Proteomes" id="UP000887104">
    <property type="component" value="Unassembled WGS sequence"/>
</dbReference>
<dbReference type="EMBL" id="BPEY01000022">
    <property type="protein sequence ID" value="GIU44588.1"/>
    <property type="molecule type" value="Genomic_DNA"/>
</dbReference>
<protein>
    <recommendedName>
        <fullName evidence="3">Cysteine-rich CWC family protein</fullName>
    </recommendedName>
</protein>
<organism evidence="1 2">
    <name type="scientific">Shewanella sairae</name>
    <dbReference type="NCBI Taxonomy" id="190310"/>
    <lineage>
        <taxon>Bacteria</taxon>
        <taxon>Pseudomonadati</taxon>
        <taxon>Pseudomonadota</taxon>
        <taxon>Gammaproteobacteria</taxon>
        <taxon>Alteromonadales</taxon>
        <taxon>Shewanellaceae</taxon>
        <taxon>Shewanella</taxon>
    </lineage>
</organism>
<keyword evidence="2" id="KW-1185">Reference proteome</keyword>
<sequence length="82" mass="8909">MKQPTENCPLCQQLNACAVTSGANINDCWCNKQPYLTTEGLTKVLTEEMLAALDGKACICESCLSSIKAELAVEHALYKQVD</sequence>
<dbReference type="RefSeq" id="WP_220780666.1">
    <property type="nucleotide sequence ID" value="NZ_BPEY01000022.1"/>
</dbReference>
<accession>A0ABQ4PAM2</accession>